<gene>
    <name evidence="1" type="ORF">ABXZ36_00650</name>
</gene>
<dbReference type="EMBL" id="JBEXAE010000001">
    <property type="protein sequence ID" value="MET6989150.1"/>
    <property type="molecule type" value="Genomic_DNA"/>
</dbReference>
<dbReference type="Proteomes" id="UP001549799">
    <property type="component" value="Unassembled WGS sequence"/>
</dbReference>
<dbReference type="RefSeq" id="WP_354613519.1">
    <property type="nucleotide sequence ID" value="NZ_JBEXAE010000001.1"/>
</dbReference>
<evidence type="ECO:0008006" key="3">
    <source>
        <dbReference type="Google" id="ProtNLM"/>
    </source>
</evidence>
<accession>A0ABV2SQX9</accession>
<dbReference type="InterPro" id="IPR036525">
    <property type="entry name" value="Tubulin/FtsZ_GTPase_sf"/>
</dbReference>
<proteinExistence type="predicted"/>
<name>A0ABV2SQX9_9FLAO</name>
<dbReference type="Gene3D" id="3.40.50.1440">
    <property type="entry name" value="Tubulin/FtsZ, GTPase domain"/>
    <property type="match status" value="1"/>
</dbReference>
<dbReference type="SUPFAM" id="SSF52490">
    <property type="entry name" value="Tubulin nucleotide-binding domain-like"/>
    <property type="match status" value="1"/>
</dbReference>
<comment type="caution">
    <text evidence="1">The sequence shown here is derived from an EMBL/GenBank/DDBJ whole genome shotgun (WGS) entry which is preliminary data.</text>
</comment>
<evidence type="ECO:0000313" key="1">
    <source>
        <dbReference type="EMBL" id="MET6989150.1"/>
    </source>
</evidence>
<evidence type="ECO:0000313" key="2">
    <source>
        <dbReference type="Proteomes" id="UP001549799"/>
    </source>
</evidence>
<organism evidence="1 2">
    <name type="scientific">Sediminicola arcticus</name>
    <dbReference type="NCBI Taxonomy" id="1574308"/>
    <lineage>
        <taxon>Bacteria</taxon>
        <taxon>Pseudomonadati</taxon>
        <taxon>Bacteroidota</taxon>
        <taxon>Flavobacteriia</taxon>
        <taxon>Flavobacteriales</taxon>
        <taxon>Flavobacteriaceae</taxon>
        <taxon>Sediminicola</taxon>
    </lineage>
</organism>
<reference evidence="1 2" key="1">
    <citation type="submission" date="2024-07" db="EMBL/GenBank/DDBJ databases">
        <title>The genome sequence of type strain Sediminicola arcticus GDMCC 1.2805.</title>
        <authorList>
            <person name="Liu Y."/>
        </authorList>
    </citation>
    <scope>NUCLEOTIDE SEQUENCE [LARGE SCALE GENOMIC DNA]</scope>
    <source>
        <strain evidence="1 2">GDMCC 1.2805</strain>
    </source>
</reference>
<sequence>MSKLYIFGIGGTGARVLKSLTFLLASGVKCNVDTIVPIIIDPDAANGDVSKTTDILRLYQNIRSKLTFDNETKNEFFKTQVESLTDNFRIKIQNSNKKFKDFIDYSSLDKNNKALTSLLFSERNLNSDMEVGFKGNPNMGSVVLNQFNQSEDFEKFASSFSQGDKIFIISSIFGGTGASGFPLLLKTIRSAGPQLNNFALLQQAQIGAISVLPYFGVKKDEDSDIEKSTFISKTKAALKYYQHGVNESVDAMYYIGDHHNKDYDNNEGSVAQKNDAHFIELASALAILNFTNSPLRSEPVVKEFGIEKDSASILFTDLNDITKDNLLKPLTQYYLFHLYTKKKLRNNLDMKFAAMLELSSAFLSSDFYGKFRLFNDQYWEWLEQMKLNERGFDPFTMEENTEDIFDSVKGIKLKNGSFLGPKNYERYTEYLSKSSKSIKKASNIENKFFENFYITTNKLVQEK</sequence>
<protein>
    <recommendedName>
        <fullName evidence="3">Tubulin/FtsZ GTPase domain-containing protein</fullName>
    </recommendedName>
</protein>
<keyword evidence="2" id="KW-1185">Reference proteome</keyword>